<feature type="transmembrane region" description="Helical" evidence="10">
    <location>
        <begin position="238"/>
        <end position="260"/>
    </location>
</feature>
<dbReference type="GeneID" id="110193224"/>
<reference evidence="13" key="1">
    <citation type="submission" date="2025-08" db="UniProtKB">
        <authorList>
            <consortium name="RefSeq"/>
        </authorList>
    </citation>
    <scope>IDENTIFICATION</scope>
    <source>
        <tissue evidence="13">Spleen</tissue>
    </source>
</reference>
<dbReference type="GO" id="GO:0016020">
    <property type="term" value="C:membrane"/>
    <property type="evidence" value="ECO:0007669"/>
    <property type="project" value="UniProtKB-SubCell"/>
</dbReference>
<dbReference type="InterPro" id="IPR017452">
    <property type="entry name" value="GPCR_Rhodpsn_7TM"/>
</dbReference>
<dbReference type="Proteomes" id="UP000515140">
    <property type="component" value="Unplaced"/>
</dbReference>
<evidence type="ECO:0000256" key="2">
    <source>
        <dbReference type="ARBA" id="ARBA00022606"/>
    </source>
</evidence>
<dbReference type="CDD" id="cd15918">
    <property type="entry name" value="7tmA_OR1_7-like"/>
    <property type="match status" value="1"/>
</dbReference>
<keyword evidence="9" id="KW-0807">Transducer</keyword>
<sequence length="312" mass="35465">MGWKNQTTISAFLLLGLFEGSENQQLLFWLFLFMYLVTVIGNLLIIIAVASNTHLHTPMYFFLANLSFADINFISTTVPKMLVNIQTQNNSISYSDCLTQLYFFIMFGTVDEFLLATMAYDRYVAICYPLHYRMVMSPQHCFLLISLTWVVNVLHSLLHTLLMNELVFCTKNEIPHFFCDLNPLLKLSCSDIFINELMILTIGGLAGLTPFFCIIISYVYIVLAIIRIPSAEGKQKAFSTCSSHLSVVSLFFGTVFGVYFSPSSHHSAHSDIIASVMYTVVIPMMNPFIYTLRNRDMKAALRRLVRATITVQ</sequence>
<proteinExistence type="predicted"/>
<evidence type="ECO:0000256" key="7">
    <source>
        <dbReference type="ARBA" id="ARBA00023136"/>
    </source>
</evidence>
<protein>
    <submittedName>
        <fullName evidence="13">Olfactory receptor 1G1-like isoform X1</fullName>
    </submittedName>
</protein>
<evidence type="ECO:0000256" key="10">
    <source>
        <dbReference type="SAM" id="Phobius"/>
    </source>
</evidence>
<feature type="transmembrane region" description="Helical" evidence="10">
    <location>
        <begin position="101"/>
        <end position="120"/>
    </location>
</feature>
<keyword evidence="6" id="KW-0297">G-protein coupled receptor</keyword>
<evidence type="ECO:0000256" key="9">
    <source>
        <dbReference type="ARBA" id="ARBA00023224"/>
    </source>
</evidence>
<keyword evidence="7 10" id="KW-0472">Membrane</keyword>
<dbReference type="Pfam" id="PF13853">
    <property type="entry name" value="7tm_4"/>
    <property type="match status" value="1"/>
</dbReference>
<evidence type="ECO:0000313" key="12">
    <source>
        <dbReference type="Proteomes" id="UP000515140"/>
    </source>
</evidence>
<evidence type="ECO:0000256" key="8">
    <source>
        <dbReference type="ARBA" id="ARBA00023170"/>
    </source>
</evidence>
<dbReference type="GO" id="GO:0004930">
    <property type="term" value="F:G protein-coupled receptor activity"/>
    <property type="evidence" value="ECO:0007669"/>
    <property type="project" value="UniProtKB-KW"/>
</dbReference>
<dbReference type="Gene3D" id="1.20.1070.10">
    <property type="entry name" value="Rhodopsin 7-helix transmembrane proteins"/>
    <property type="match status" value="1"/>
</dbReference>
<evidence type="ECO:0000259" key="11">
    <source>
        <dbReference type="PROSITE" id="PS50262"/>
    </source>
</evidence>
<dbReference type="InParanoid" id="A0A6P5IPK0"/>
<dbReference type="InterPro" id="IPR000276">
    <property type="entry name" value="GPCR_Rhodpsn"/>
</dbReference>
<dbReference type="AlphaFoldDB" id="A0A6P5IPK0"/>
<evidence type="ECO:0000256" key="1">
    <source>
        <dbReference type="ARBA" id="ARBA00004141"/>
    </source>
</evidence>
<feature type="transmembrane region" description="Helical" evidence="10">
    <location>
        <begin position="30"/>
        <end position="50"/>
    </location>
</feature>
<dbReference type="FunCoup" id="A0A6P5IPK0">
    <property type="interactions" value="411"/>
</dbReference>
<dbReference type="GO" id="GO:0004984">
    <property type="term" value="F:olfactory receptor activity"/>
    <property type="evidence" value="ECO:0007669"/>
    <property type="project" value="InterPro"/>
</dbReference>
<dbReference type="PRINTS" id="PR00237">
    <property type="entry name" value="GPCRRHODOPSN"/>
</dbReference>
<dbReference type="FunFam" id="1.20.1070.10:FF:000009">
    <property type="entry name" value="Olfactory receptor"/>
    <property type="match status" value="1"/>
</dbReference>
<dbReference type="PROSITE" id="PS50262">
    <property type="entry name" value="G_PROTEIN_RECEP_F1_2"/>
    <property type="match status" value="1"/>
</dbReference>
<evidence type="ECO:0000256" key="6">
    <source>
        <dbReference type="ARBA" id="ARBA00023040"/>
    </source>
</evidence>
<evidence type="ECO:0000313" key="13">
    <source>
        <dbReference type="RefSeq" id="XP_020820544.1"/>
    </source>
</evidence>
<accession>A0A6P5IPK0</accession>
<keyword evidence="8" id="KW-0675">Receptor</keyword>
<dbReference type="PANTHER" id="PTHR48001">
    <property type="entry name" value="OLFACTORY RECEPTOR"/>
    <property type="match status" value="1"/>
</dbReference>
<gene>
    <name evidence="13" type="primary">LOC110193224</name>
</gene>
<feature type="domain" description="G-protein coupled receptors family 1 profile" evidence="11">
    <location>
        <begin position="41"/>
        <end position="290"/>
    </location>
</feature>
<keyword evidence="2" id="KW-0716">Sensory transduction</keyword>
<dbReference type="InterPro" id="IPR000725">
    <property type="entry name" value="Olfact_rcpt"/>
</dbReference>
<feature type="transmembrane region" description="Helical" evidence="10">
    <location>
        <begin position="62"/>
        <end position="81"/>
    </location>
</feature>
<comment type="subcellular location">
    <subcellularLocation>
        <location evidence="1">Membrane</location>
        <topology evidence="1">Multi-pass membrane protein</topology>
    </subcellularLocation>
</comment>
<feature type="transmembrane region" description="Helical" evidence="10">
    <location>
        <begin position="141"/>
        <end position="158"/>
    </location>
</feature>
<evidence type="ECO:0000256" key="5">
    <source>
        <dbReference type="ARBA" id="ARBA00022989"/>
    </source>
</evidence>
<keyword evidence="5 10" id="KW-1133">Transmembrane helix</keyword>
<evidence type="ECO:0000256" key="4">
    <source>
        <dbReference type="ARBA" id="ARBA00022725"/>
    </source>
</evidence>
<organism evidence="12 13">
    <name type="scientific">Phascolarctos cinereus</name>
    <name type="common">Koala</name>
    <dbReference type="NCBI Taxonomy" id="38626"/>
    <lineage>
        <taxon>Eukaryota</taxon>
        <taxon>Metazoa</taxon>
        <taxon>Chordata</taxon>
        <taxon>Craniata</taxon>
        <taxon>Vertebrata</taxon>
        <taxon>Euteleostomi</taxon>
        <taxon>Mammalia</taxon>
        <taxon>Metatheria</taxon>
        <taxon>Diprotodontia</taxon>
        <taxon>Phascolarctidae</taxon>
        <taxon>Phascolarctos</taxon>
    </lineage>
</organism>
<feature type="transmembrane region" description="Helical" evidence="10">
    <location>
        <begin position="197"/>
        <end position="226"/>
    </location>
</feature>
<dbReference type="PRINTS" id="PR00245">
    <property type="entry name" value="OLFACTORYR"/>
</dbReference>
<name>A0A6P5IPK0_PHACI</name>
<keyword evidence="4" id="KW-0552">Olfaction</keyword>
<evidence type="ECO:0000256" key="3">
    <source>
        <dbReference type="ARBA" id="ARBA00022692"/>
    </source>
</evidence>
<keyword evidence="12" id="KW-1185">Reference proteome</keyword>
<keyword evidence="3 10" id="KW-0812">Transmembrane</keyword>
<dbReference type="KEGG" id="pcw:110193224"/>
<dbReference type="RefSeq" id="XP_020820544.1">
    <property type="nucleotide sequence ID" value="XM_020964885.1"/>
</dbReference>
<feature type="transmembrane region" description="Helical" evidence="10">
    <location>
        <begin position="272"/>
        <end position="292"/>
    </location>
</feature>
<dbReference type="SUPFAM" id="SSF81321">
    <property type="entry name" value="Family A G protein-coupled receptor-like"/>
    <property type="match status" value="1"/>
</dbReference>